<dbReference type="AlphaFoldDB" id="A0A9D4HQW5"/>
<reference evidence="1" key="1">
    <citation type="journal article" date="2019" name="bioRxiv">
        <title>The Genome of the Zebra Mussel, Dreissena polymorpha: A Resource for Invasive Species Research.</title>
        <authorList>
            <person name="McCartney M.A."/>
            <person name="Auch B."/>
            <person name="Kono T."/>
            <person name="Mallez S."/>
            <person name="Zhang Y."/>
            <person name="Obille A."/>
            <person name="Becker A."/>
            <person name="Abrahante J.E."/>
            <person name="Garbe J."/>
            <person name="Badalamenti J.P."/>
            <person name="Herman A."/>
            <person name="Mangelson H."/>
            <person name="Liachko I."/>
            <person name="Sullivan S."/>
            <person name="Sone E.D."/>
            <person name="Koren S."/>
            <person name="Silverstein K.A.T."/>
            <person name="Beckman K.B."/>
            <person name="Gohl D.M."/>
        </authorList>
    </citation>
    <scope>NUCLEOTIDE SEQUENCE</scope>
    <source>
        <strain evidence="1">Duluth1</strain>
        <tissue evidence="1">Whole animal</tissue>
    </source>
</reference>
<accession>A0A9D4HQW5</accession>
<keyword evidence="2" id="KW-1185">Reference proteome</keyword>
<organism evidence="1 2">
    <name type="scientific">Dreissena polymorpha</name>
    <name type="common">Zebra mussel</name>
    <name type="synonym">Mytilus polymorpha</name>
    <dbReference type="NCBI Taxonomy" id="45954"/>
    <lineage>
        <taxon>Eukaryota</taxon>
        <taxon>Metazoa</taxon>
        <taxon>Spiralia</taxon>
        <taxon>Lophotrochozoa</taxon>
        <taxon>Mollusca</taxon>
        <taxon>Bivalvia</taxon>
        <taxon>Autobranchia</taxon>
        <taxon>Heteroconchia</taxon>
        <taxon>Euheterodonta</taxon>
        <taxon>Imparidentia</taxon>
        <taxon>Neoheterodontei</taxon>
        <taxon>Myida</taxon>
        <taxon>Dreissenoidea</taxon>
        <taxon>Dreissenidae</taxon>
        <taxon>Dreissena</taxon>
    </lineage>
</organism>
<sequence length="78" mass="9056">MATKKSDITPVFNDRRSIALVDTAENLVDSLDNLSVCLRHIEARRCCNKIIREYGINCEQRKFACEAERKSRRCTRSH</sequence>
<name>A0A9D4HQW5_DREPO</name>
<dbReference type="Proteomes" id="UP000828390">
    <property type="component" value="Unassembled WGS sequence"/>
</dbReference>
<proteinExistence type="predicted"/>
<reference evidence="1" key="2">
    <citation type="submission" date="2020-11" db="EMBL/GenBank/DDBJ databases">
        <authorList>
            <person name="McCartney M.A."/>
            <person name="Auch B."/>
            <person name="Kono T."/>
            <person name="Mallez S."/>
            <person name="Becker A."/>
            <person name="Gohl D.M."/>
            <person name="Silverstein K.A.T."/>
            <person name="Koren S."/>
            <person name="Bechman K.B."/>
            <person name="Herman A."/>
            <person name="Abrahante J.E."/>
            <person name="Garbe J."/>
        </authorList>
    </citation>
    <scope>NUCLEOTIDE SEQUENCE</scope>
    <source>
        <strain evidence="1">Duluth1</strain>
        <tissue evidence="1">Whole animal</tissue>
    </source>
</reference>
<dbReference type="EMBL" id="JAIWYP010000012">
    <property type="protein sequence ID" value="KAH3728124.1"/>
    <property type="molecule type" value="Genomic_DNA"/>
</dbReference>
<evidence type="ECO:0000313" key="1">
    <source>
        <dbReference type="EMBL" id="KAH3728124.1"/>
    </source>
</evidence>
<protein>
    <submittedName>
        <fullName evidence="1">Uncharacterized protein</fullName>
    </submittedName>
</protein>
<comment type="caution">
    <text evidence="1">The sequence shown here is derived from an EMBL/GenBank/DDBJ whole genome shotgun (WGS) entry which is preliminary data.</text>
</comment>
<gene>
    <name evidence="1" type="ORF">DPMN_054071</name>
</gene>
<evidence type="ECO:0000313" key="2">
    <source>
        <dbReference type="Proteomes" id="UP000828390"/>
    </source>
</evidence>